<evidence type="ECO:0000256" key="2">
    <source>
        <dbReference type="ARBA" id="ARBA00022738"/>
    </source>
</evidence>
<evidence type="ECO:0000256" key="1">
    <source>
        <dbReference type="ARBA" id="ARBA00022549"/>
    </source>
</evidence>
<proteinExistence type="predicted"/>
<dbReference type="InterPro" id="IPR016024">
    <property type="entry name" value="ARM-type_fold"/>
</dbReference>
<keyword evidence="4" id="KW-1185">Reference proteome</keyword>
<gene>
    <name evidence="3" type="ORF">Mic7113_0135</name>
</gene>
<dbReference type="EMBL" id="CP003630">
    <property type="protein sequence ID" value="AFZ16073.1"/>
    <property type="molecule type" value="Genomic_DNA"/>
</dbReference>
<dbReference type="GO" id="GO:0030089">
    <property type="term" value="C:phycobilisome"/>
    <property type="evidence" value="ECO:0007669"/>
    <property type="project" value="UniProtKB-KW"/>
</dbReference>
<dbReference type="AlphaFoldDB" id="K9W799"/>
<dbReference type="SMART" id="SM00567">
    <property type="entry name" value="EZ_HEAT"/>
    <property type="match status" value="7"/>
</dbReference>
<dbReference type="SUPFAM" id="SSF48371">
    <property type="entry name" value="ARM repeat"/>
    <property type="match status" value="2"/>
</dbReference>
<protein>
    <submittedName>
        <fullName evidence="3">HEAT repeat-containing protein</fullName>
    </submittedName>
</protein>
<dbReference type="InterPro" id="IPR004155">
    <property type="entry name" value="PBS_lyase_HEAT"/>
</dbReference>
<dbReference type="PANTHER" id="PTHR12697">
    <property type="entry name" value="PBS LYASE HEAT-LIKE PROTEIN"/>
    <property type="match status" value="1"/>
</dbReference>
<dbReference type="PATRIC" id="fig|1173027.3.peg.146"/>
<dbReference type="Proteomes" id="UP000010471">
    <property type="component" value="Chromosome"/>
</dbReference>
<dbReference type="eggNOG" id="COG1413">
    <property type="taxonomic scope" value="Bacteria"/>
</dbReference>
<dbReference type="KEGG" id="mic:Mic7113_0135"/>
<reference evidence="3 4" key="1">
    <citation type="submission" date="2012-06" db="EMBL/GenBank/DDBJ databases">
        <title>Finished chromosome of genome of Microcoleus sp. PCC 7113.</title>
        <authorList>
            <consortium name="US DOE Joint Genome Institute"/>
            <person name="Gugger M."/>
            <person name="Coursin T."/>
            <person name="Rippka R."/>
            <person name="Tandeau De Marsac N."/>
            <person name="Huntemann M."/>
            <person name="Wei C.-L."/>
            <person name="Han J."/>
            <person name="Detter J.C."/>
            <person name="Han C."/>
            <person name="Tapia R."/>
            <person name="Chen A."/>
            <person name="Kyrpides N."/>
            <person name="Mavromatis K."/>
            <person name="Markowitz V."/>
            <person name="Szeto E."/>
            <person name="Ivanova N."/>
            <person name="Pagani I."/>
            <person name="Pati A."/>
            <person name="Goodwin L."/>
            <person name="Nordberg H.P."/>
            <person name="Cantor M.N."/>
            <person name="Hua S.X."/>
            <person name="Woyke T."/>
            <person name="Kerfeld C.A."/>
        </authorList>
    </citation>
    <scope>NUCLEOTIDE SEQUENCE [LARGE SCALE GENOMIC DNA]</scope>
    <source>
        <strain evidence="3 4">PCC 7113</strain>
    </source>
</reference>
<sequence length="434" mass="47618">MSELLEQATAAANQGNWSLLNQCLQRLPLGTNATNTDAESAPLNETDLEQVLNLALEVLDAGDFRERWEVAKLFPKLGERAIAPLIEILEDDEAQMEARWFAGRILADFNHPTVILTLVNLLKTADDEDLVAMAASALSSLGNSAVGALGDLLLNPETRLWATTALSQIRRPEIIEPLLSVVHDSQVAVRSTAIEALSSFHDSRIPPILLEALKDDAAVVRKEAVTGLGLRSDLWAELDLLNRLQPLLYDFNRDVCQQAALALGRSRTDEAAEAIFKVIQSPATPIPLQIDFIRALGWIETSKALDYLQQALPNVSMEAVHEMITVLGRIEQPGLKIRAAQILLDFFYSEHPAAQSIPVRQALTQAWGHLGEHSTMDALLELLADPTDSVRLHAIAALKNFPTAHQQLEQLAIDENLTPNLKQGIAIALAEWQV</sequence>
<keyword evidence="2" id="KW-0605">Phycobilisome</keyword>
<keyword evidence="1" id="KW-0042">Antenna complex</keyword>
<dbReference type="PANTHER" id="PTHR12697:SF5">
    <property type="entry name" value="DEOXYHYPUSINE HYDROXYLASE"/>
    <property type="match status" value="1"/>
</dbReference>
<dbReference type="GO" id="GO:0016491">
    <property type="term" value="F:oxidoreductase activity"/>
    <property type="evidence" value="ECO:0007669"/>
    <property type="project" value="TreeGrafter"/>
</dbReference>
<dbReference type="STRING" id="1173027.Mic7113_0135"/>
<dbReference type="HOGENOM" id="CLU_052019_0_0_3"/>
<evidence type="ECO:0000313" key="4">
    <source>
        <dbReference type="Proteomes" id="UP000010471"/>
    </source>
</evidence>
<name>K9W799_9CYAN</name>
<dbReference type="OrthoDB" id="5512944at2"/>
<dbReference type="Gene3D" id="1.25.10.10">
    <property type="entry name" value="Leucine-rich Repeat Variant"/>
    <property type="match status" value="3"/>
</dbReference>
<evidence type="ECO:0000313" key="3">
    <source>
        <dbReference type="EMBL" id="AFZ16073.1"/>
    </source>
</evidence>
<dbReference type="InterPro" id="IPR011989">
    <property type="entry name" value="ARM-like"/>
</dbReference>
<dbReference type="Pfam" id="PF13646">
    <property type="entry name" value="HEAT_2"/>
    <property type="match status" value="3"/>
</dbReference>
<dbReference type="RefSeq" id="WP_015180237.1">
    <property type="nucleotide sequence ID" value="NC_019738.1"/>
</dbReference>
<accession>K9W799</accession>
<organism evidence="3 4">
    <name type="scientific">Allocoleopsis franciscana PCC 7113</name>
    <dbReference type="NCBI Taxonomy" id="1173027"/>
    <lineage>
        <taxon>Bacteria</taxon>
        <taxon>Bacillati</taxon>
        <taxon>Cyanobacteriota</taxon>
        <taxon>Cyanophyceae</taxon>
        <taxon>Coleofasciculales</taxon>
        <taxon>Coleofasciculaceae</taxon>
        <taxon>Allocoleopsis</taxon>
        <taxon>Allocoleopsis franciscana</taxon>
    </lineage>
</organism>